<keyword evidence="9 13" id="KW-1133">Transmembrane helix</keyword>
<comment type="subcellular location">
    <subcellularLocation>
        <location evidence="1">Cell inner membrane</location>
        <topology evidence="1">Multi-pass membrane protein</topology>
    </subcellularLocation>
</comment>
<evidence type="ECO:0000256" key="9">
    <source>
        <dbReference type="ARBA" id="ARBA00022989"/>
    </source>
</evidence>
<keyword evidence="11 13" id="KW-0472">Membrane</keyword>
<evidence type="ECO:0000256" key="3">
    <source>
        <dbReference type="ARBA" id="ARBA00022448"/>
    </source>
</evidence>
<dbReference type="PANTHER" id="PTHR32024">
    <property type="entry name" value="TRK SYSTEM POTASSIUM UPTAKE PROTEIN TRKG-RELATED"/>
    <property type="match status" value="1"/>
</dbReference>
<reference evidence="14" key="2">
    <citation type="journal article" date="2021" name="PeerJ">
        <title>Extensive microbial diversity within the chicken gut microbiome revealed by metagenomics and culture.</title>
        <authorList>
            <person name="Gilroy R."/>
            <person name="Ravi A."/>
            <person name="Getino M."/>
            <person name="Pursley I."/>
            <person name="Horton D.L."/>
            <person name="Alikhan N.F."/>
            <person name="Baker D."/>
            <person name="Gharbi K."/>
            <person name="Hall N."/>
            <person name="Watson M."/>
            <person name="Adriaenssens E.M."/>
            <person name="Foster-Nyarko E."/>
            <person name="Jarju S."/>
            <person name="Secka A."/>
            <person name="Antonio M."/>
            <person name="Oren A."/>
            <person name="Chaudhuri R.R."/>
            <person name="La Ragione R."/>
            <person name="Hildebrand F."/>
            <person name="Pallen M.J."/>
        </authorList>
    </citation>
    <scope>NUCLEOTIDE SEQUENCE</scope>
    <source>
        <strain evidence="14">14700</strain>
    </source>
</reference>
<evidence type="ECO:0000313" key="14">
    <source>
        <dbReference type="EMBL" id="MBO8469080.1"/>
    </source>
</evidence>
<keyword evidence="8 12" id="KW-0630">Potassium</keyword>
<keyword evidence="6" id="KW-0633">Potassium transport</keyword>
<feature type="binding site" evidence="12">
    <location>
        <position position="112"/>
    </location>
    <ligand>
        <name>K(+)</name>
        <dbReference type="ChEBI" id="CHEBI:29103"/>
    </ligand>
</feature>
<feature type="binding site" evidence="12">
    <location>
        <position position="317"/>
    </location>
    <ligand>
        <name>K(+)</name>
        <dbReference type="ChEBI" id="CHEBI:29103"/>
    </ligand>
</feature>
<evidence type="ECO:0000256" key="10">
    <source>
        <dbReference type="ARBA" id="ARBA00023065"/>
    </source>
</evidence>
<keyword evidence="12" id="KW-0479">Metal-binding</keyword>
<dbReference type="Proteomes" id="UP000810292">
    <property type="component" value="Unassembled WGS sequence"/>
</dbReference>
<gene>
    <name evidence="14" type="ORF">IAA72_04785</name>
</gene>
<protein>
    <submittedName>
        <fullName evidence="14">TrkH family potassium uptake protein</fullName>
    </submittedName>
</protein>
<evidence type="ECO:0000256" key="8">
    <source>
        <dbReference type="ARBA" id="ARBA00022958"/>
    </source>
</evidence>
<dbReference type="Pfam" id="PF02386">
    <property type="entry name" value="TrkH"/>
    <property type="match status" value="1"/>
</dbReference>
<dbReference type="AlphaFoldDB" id="A0A9D9IB30"/>
<dbReference type="GO" id="GO:0005886">
    <property type="term" value="C:plasma membrane"/>
    <property type="evidence" value="ECO:0007669"/>
    <property type="project" value="UniProtKB-SubCell"/>
</dbReference>
<evidence type="ECO:0000256" key="1">
    <source>
        <dbReference type="ARBA" id="ARBA00004429"/>
    </source>
</evidence>
<feature type="binding site" evidence="12">
    <location>
        <position position="433"/>
    </location>
    <ligand>
        <name>K(+)</name>
        <dbReference type="ChEBI" id="CHEBI:29103"/>
    </ligand>
</feature>
<dbReference type="GO" id="GO:0015379">
    <property type="term" value="F:potassium:chloride symporter activity"/>
    <property type="evidence" value="ECO:0007669"/>
    <property type="project" value="InterPro"/>
</dbReference>
<keyword evidence="10" id="KW-0406">Ion transport</keyword>
<keyword evidence="7 13" id="KW-0812">Transmembrane</keyword>
<feature type="transmembrane region" description="Helical" evidence="13">
    <location>
        <begin position="236"/>
        <end position="254"/>
    </location>
</feature>
<evidence type="ECO:0000256" key="13">
    <source>
        <dbReference type="SAM" id="Phobius"/>
    </source>
</evidence>
<dbReference type="PANTHER" id="PTHR32024:SF2">
    <property type="entry name" value="TRK SYSTEM POTASSIUM UPTAKE PROTEIN TRKG-RELATED"/>
    <property type="match status" value="1"/>
</dbReference>
<feature type="transmembrane region" description="Helical" evidence="13">
    <location>
        <begin position="422"/>
        <end position="442"/>
    </location>
</feature>
<evidence type="ECO:0000256" key="2">
    <source>
        <dbReference type="ARBA" id="ARBA00009137"/>
    </source>
</evidence>
<reference evidence="14" key="1">
    <citation type="submission" date="2020-10" db="EMBL/GenBank/DDBJ databases">
        <authorList>
            <person name="Gilroy R."/>
        </authorList>
    </citation>
    <scope>NUCLEOTIDE SEQUENCE</scope>
    <source>
        <strain evidence="14">14700</strain>
    </source>
</reference>
<evidence type="ECO:0000256" key="6">
    <source>
        <dbReference type="ARBA" id="ARBA00022538"/>
    </source>
</evidence>
<evidence type="ECO:0000313" key="15">
    <source>
        <dbReference type="Proteomes" id="UP000810292"/>
    </source>
</evidence>
<feature type="transmembrane region" description="Helical" evidence="13">
    <location>
        <begin position="391"/>
        <end position="415"/>
    </location>
</feature>
<feature type="transmembrane region" description="Helical" evidence="13">
    <location>
        <begin position="334"/>
        <end position="355"/>
    </location>
</feature>
<feature type="transmembrane region" description="Helical" evidence="13">
    <location>
        <begin position="71"/>
        <end position="92"/>
    </location>
</feature>
<feature type="binding site" evidence="12">
    <location>
        <position position="316"/>
    </location>
    <ligand>
        <name>K(+)</name>
        <dbReference type="ChEBI" id="CHEBI:29103"/>
    </ligand>
</feature>
<feature type="transmembrane region" description="Helical" evidence="13">
    <location>
        <begin position="134"/>
        <end position="154"/>
    </location>
</feature>
<dbReference type="EMBL" id="JADIMF010000074">
    <property type="protein sequence ID" value="MBO8469080.1"/>
    <property type="molecule type" value="Genomic_DNA"/>
</dbReference>
<evidence type="ECO:0000256" key="5">
    <source>
        <dbReference type="ARBA" id="ARBA00022519"/>
    </source>
</evidence>
<sequence length="483" mass="52937">MIHTRSVLRLLAYIHLLVAALMAISLALAFYYDEPEGIKAFSITEAAMLGFSLLLIAGTRGEKIVIKPKDSYLLVTLTWVLATAFGALPLFISGTFETYPQCYFEIMSGFTTTGATALSSIEDKMKSILFWRNMTNWLGGMGIVVLFVALLPFMGTRGTSLVGAESVGPTKDKLTPKIQHTAFALWAIYAFFSLIQTLLLWIKIPLFDAVTVMFGTMGAAGFSAKNSSIGGYHSPYVDVVVTIFMIIAGSNFALYFKVLKGKWRDVIRDAELRQYLLIITVFTLLITLNLHSHNSYGSFFTAMRYAAFHVASIITTTGFATFDYNFWPAFSKTLLVMLFFVGGCAGSAGGGIKVIRISMLLSLAKNAIRKRLHPEAVTPLIYSGSIVKPDVILSVAGFVAAYILTGFIGTLLFSLSGYDFETCFTASFLLLGNIGIGMHDVGPSGNFSIFSDSLLTVGSFLMLVGRLELFTVYALFTKTFWKR</sequence>
<evidence type="ECO:0000256" key="11">
    <source>
        <dbReference type="ARBA" id="ARBA00023136"/>
    </source>
</evidence>
<keyword evidence="4" id="KW-1003">Cell membrane</keyword>
<feature type="transmembrane region" description="Helical" evidence="13">
    <location>
        <begin position="183"/>
        <end position="201"/>
    </location>
</feature>
<feature type="transmembrane region" description="Helical" evidence="13">
    <location>
        <begin position="275"/>
        <end position="293"/>
    </location>
</feature>
<keyword evidence="3" id="KW-0813">Transport</keyword>
<feature type="transmembrane region" description="Helical" evidence="13">
    <location>
        <begin position="454"/>
        <end position="476"/>
    </location>
</feature>
<comment type="similarity">
    <text evidence="2">Belongs to the TrkH potassium transport family.</text>
</comment>
<accession>A0A9D9IB30</accession>
<evidence type="ECO:0000256" key="7">
    <source>
        <dbReference type="ARBA" id="ARBA00022692"/>
    </source>
</evidence>
<feature type="transmembrane region" description="Helical" evidence="13">
    <location>
        <begin position="12"/>
        <end position="32"/>
    </location>
</feature>
<dbReference type="InterPro" id="IPR004772">
    <property type="entry name" value="TrkH"/>
</dbReference>
<feature type="transmembrane region" description="Helical" evidence="13">
    <location>
        <begin position="206"/>
        <end position="224"/>
    </location>
</feature>
<feature type="transmembrane region" description="Helical" evidence="13">
    <location>
        <begin position="305"/>
        <end position="322"/>
    </location>
</feature>
<name>A0A9D9IB30_9SPIO</name>
<organism evidence="14 15">
    <name type="scientific">Candidatus Ornithospirochaeta stercoravium</name>
    <dbReference type="NCBI Taxonomy" id="2840897"/>
    <lineage>
        <taxon>Bacteria</taxon>
        <taxon>Pseudomonadati</taxon>
        <taxon>Spirochaetota</taxon>
        <taxon>Spirochaetia</taxon>
        <taxon>Spirochaetales</taxon>
        <taxon>Spirochaetaceae</taxon>
        <taxon>Spirochaetaceae incertae sedis</taxon>
        <taxon>Candidatus Ornithospirochaeta</taxon>
    </lineage>
</organism>
<feature type="binding site" evidence="12">
    <location>
        <position position="113"/>
    </location>
    <ligand>
        <name>K(+)</name>
        <dbReference type="ChEBI" id="CHEBI:29103"/>
    </ligand>
</feature>
<feature type="transmembrane region" description="Helical" evidence="13">
    <location>
        <begin position="38"/>
        <end position="59"/>
    </location>
</feature>
<evidence type="ECO:0000256" key="12">
    <source>
        <dbReference type="PIRSR" id="PIRSR006247-1"/>
    </source>
</evidence>
<dbReference type="InterPro" id="IPR003445">
    <property type="entry name" value="Cat_transpt"/>
</dbReference>
<dbReference type="GO" id="GO:0046872">
    <property type="term" value="F:metal ion binding"/>
    <property type="evidence" value="ECO:0007669"/>
    <property type="project" value="UniProtKB-KW"/>
</dbReference>
<keyword evidence="5" id="KW-0997">Cell inner membrane</keyword>
<comment type="caution">
    <text evidence="14">The sequence shown here is derived from an EMBL/GenBank/DDBJ whole genome shotgun (WGS) entry which is preliminary data.</text>
</comment>
<dbReference type="PIRSF" id="PIRSF006247">
    <property type="entry name" value="TrkH"/>
    <property type="match status" value="1"/>
</dbReference>
<proteinExistence type="inferred from homology"/>
<feature type="transmembrane region" description="Helical" evidence="13">
    <location>
        <begin position="104"/>
        <end position="122"/>
    </location>
</feature>
<evidence type="ECO:0000256" key="4">
    <source>
        <dbReference type="ARBA" id="ARBA00022475"/>
    </source>
</evidence>